<evidence type="ECO:0000313" key="7">
    <source>
        <dbReference type="Proteomes" id="UP000053237"/>
    </source>
</evidence>
<dbReference type="GO" id="GO:0046872">
    <property type="term" value="F:metal ion binding"/>
    <property type="evidence" value="ECO:0007669"/>
    <property type="project" value="UniProtKB-KW"/>
</dbReference>
<dbReference type="AlphaFoldDB" id="A0A024FYJ2"/>
<accession>A0A024FYJ2</accession>
<organism evidence="6 7">
    <name type="scientific">Albugo candida</name>
    <dbReference type="NCBI Taxonomy" id="65357"/>
    <lineage>
        <taxon>Eukaryota</taxon>
        <taxon>Sar</taxon>
        <taxon>Stramenopiles</taxon>
        <taxon>Oomycota</taxon>
        <taxon>Peronosporomycetes</taxon>
        <taxon>Albuginales</taxon>
        <taxon>Albuginaceae</taxon>
        <taxon>Albugo</taxon>
    </lineage>
</organism>
<feature type="compositionally biased region" description="Basic and acidic residues" evidence="5">
    <location>
        <begin position="199"/>
        <end position="208"/>
    </location>
</feature>
<feature type="compositionally biased region" description="Polar residues" evidence="5">
    <location>
        <begin position="166"/>
        <end position="175"/>
    </location>
</feature>
<dbReference type="PANTHER" id="PTHR14742">
    <property type="entry name" value="RIBONUCLEASE P SUBUNIT P21"/>
    <property type="match status" value="1"/>
</dbReference>
<sequence length="240" mass="27057">MCSSGDLHLPLITDTLSSKAVEKRLNYLWKSAQHYIFAKSYVIANQFTDSMIRVARDAKAVLPSNVLTSICECCNAFLIPSLTCDVCVKSISKTSNYNEKRYRKLQKEKKLLALVAGNRNEKKTVTRLRNVLCVTCHRCRYVRIEDGAAFPSLKSKIKAKISQAAGTSQLRSGPSQKDDPHRFPEEIKLKKRTASRQTDLPRKLLDNPRRKKKKKLTANEAAAKSELDAFLKTVHPSFGT</sequence>
<dbReference type="PANTHER" id="PTHR14742:SF0">
    <property type="entry name" value="RIBONUCLEASE P PROTEIN SUBUNIT P21"/>
    <property type="match status" value="1"/>
</dbReference>
<dbReference type="OrthoDB" id="128536at2759"/>
<keyword evidence="3" id="KW-0862">Zinc</keyword>
<comment type="caution">
    <text evidence="6">The sequence shown here is derived from an EMBL/GenBank/DDBJ whole genome shotgun (WGS) entry which is preliminary data.</text>
</comment>
<dbReference type="Proteomes" id="UP000053237">
    <property type="component" value="Unassembled WGS sequence"/>
</dbReference>
<dbReference type="Pfam" id="PF04032">
    <property type="entry name" value="Rpr2"/>
    <property type="match status" value="1"/>
</dbReference>
<dbReference type="GO" id="GO:0005655">
    <property type="term" value="C:nucleolar ribonuclease P complex"/>
    <property type="evidence" value="ECO:0007669"/>
    <property type="project" value="TreeGrafter"/>
</dbReference>
<evidence type="ECO:0000256" key="3">
    <source>
        <dbReference type="ARBA" id="ARBA00022833"/>
    </source>
</evidence>
<name>A0A024FYJ2_9STRA</name>
<evidence type="ECO:0000256" key="2">
    <source>
        <dbReference type="ARBA" id="ARBA00022723"/>
    </source>
</evidence>
<gene>
    <name evidence="6" type="ORF">BN9_002550</name>
</gene>
<keyword evidence="1" id="KW-0819">tRNA processing</keyword>
<dbReference type="InterPro" id="IPR007175">
    <property type="entry name" value="Rpr2/Snm1/Rpp21"/>
</dbReference>
<proteinExistence type="inferred from homology"/>
<keyword evidence="7" id="KW-1185">Reference proteome</keyword>
<evidence type="ECO:0000313" key="6">
    <source>
        <dbReference type="EMBL" id="CCI39472.1"/>
    </source>
</evidence>
<keyword evidence="2" id="KW-0479">Metal-binding</keyword>
<feature type="region of interest" description="Disordered" evidence="5">
    <location>
        <begin position="164"/>
        <end position="183"/>
    </location>
</feature>
<dbReference type="GO" id="GO:0008033">
    <property type="term" value="P:tRNA processing"/>
    <property type="evidence" value="ECO:0007669"/>
    <property type="project" value="UniProtKB-KW"/>
</dbReference>
<evidence type="ECO:0000256" key="1">
    <source>
        <dbReference type="ARBA" id="ARBA00022694"/>
    </source>
</evidence>
<comment type="similarity">
    <text evidence="4">Belongs to the eukaryotic/archaeal RNase P protein component 4 family.</text>
</comment>
<dbReference type="InParanoid" id="A0A024FYJ2"/>
<protein>
    <submittedName>
        <fullName evidence="6">Uncharacterized protein</fullName>
    </submittedName>
</protein>
<reference evidence="6 7" key="1">
    <citation type="submission" date="2012-05" db="EMBL/GenBank/DDBJ databases">
        <title>Recombination and specialization in a pathogen metapopulation.</title>
        <authorList>
            <person name="Gardiner A."/>
            <person name="Kemen E."/>
            <person name="Schultz-Larsen T."/>
            <person name="MacLean D."/>
            <person name="Van Oosterhout C."/>
            <person name="Jones J.D.G."/>
        </authorList>
    </citation>
    <scope>NUCLEOTIDE SEQUENCE [LARGE SCALE GENOMIC DNA]</scope>
    <source>
        <strain evidence="6 7">Ac Nc2</strain>
    </source>
</reference>
<dbReference type="EMBL" id="CAIX01000002">
    <property type="protein sequence ID" value="CCI39472.1"/>
    <property type="molecule type" value="Genomic_DNA"/>
</dbReference>
<evidence type="ECO:0000256" key="5">
    <source>
        <dbReference type="SAM" id="MobiDB-lite"/>
    </source>
</evidence>
<evidence type="ECO:0000256" key="4">
    <source>
        <dbReference type="ARBA" id="ARBA00038402"/>
    </source>
</evidence>
<feature type="region of interest" description="Disordered" evidence="5">
    <location>
        <begin position="188"/>
        <end position="220"/>
    </location>
</feature>